<dbReference type="SMART" id="SM01012">
    <property type="entry name" value="ANTAR"/>
    <property type="match status" value="1"/>
</dbReference>
<name>A0A140E712_9GAMM</name>
<evidence type="ECO:0000313" key="4">
    <source>
        <dbReference type="EMBL" id="AMK79186.1"/>
    </source>
</evidence>
<dbReference type="SUPFAM" id="SSF52172">
    <property type="entry name" value="CheY-like"/>
    <property type="match status" value="1"/>
</dbReference>
<dbReference type="Proteomes" id="UP000030512">
    <property type="component" value="Chromosome"/>
</dbReference>
<dbReference type="InterPro" id="IPR008327">
    <property type="entry name" value="Sig_transdc_resp-reg_antiterm"/>
</dbReference>
<reference evidence="4 5" key="1">
    <citation type="journal article" date="2015" name="Environ. Microbiol.">
        <title>Methane oxidation coupled to nitrate reduction under hypoxia by the Gammaproteobacterium Methylomonas denitrificans, sp. nov. type strain FJG1.</title>
        <authorList>
            <person name="Kits K.D."/>
            <person name="Klotz M.G."/>
            <person name="Stein L.Y."/>
        </authorList>
    </citation>
    <scope>NUCLEOTIDE SEQUENCE [LARGE SCALE GENOMIC DNA]</scope>
    <source>
        <strain evidence="4 5">FJG1</strain>
    </source>
</reference>
<keyword evidence="5" id="KW-1185">Reference proteome</keyword>
<sequence>MAALNVLVVDEFDSERLLETSLRQHGCEVLTLKLKEVNMIQIVQTLHPDVVVLNLYTPSEAVLKMIIEINHSYSLPVVIFAEDQQTETINKVIKAGVSAYIVDGLDAKRIKSIVDIAIARFKEQHALKEELKKTKTQLEDRKLVDRAKAILIKSQGYTEDQAYHALRKLAMDRNIAIGEMAKNVISMAELFNK</sequence>
<accession>A0A140E712</accession>
<evidence type="ECO:0000259" key="3">
    <source>
        <dbReference type="PROSITE" id="PS50921"/>
    </source>
</evidence>
<dbReference type="Pfam" id="PF03861">
    <property type="entry name" value="ANTAR"/>
    <property type="match status" value="1"/>
</dbReference>
<comment type="caution">
    <text evidence="1">Lacks conserved residue(s) required for the propagation of feature annotation.</text>
</comment>
<dbReference type="GO" id="GO:0000160">
    <property type="term" value="P:phosphorelay signal transduction system"/>
    <property type="evidence" value="ECO:0007669"/>
    <property type="project" value="InterPro"/>
</dbReference>
<dbReference type="PROSITE" id="PS50921">
    <property type="entry name" value="ANTAR"/>
    <property type="match status" value="1"/>
</dbReference>
<dbReference type="Gene3D" id="3.40.50.2300">
    <property type="match status" value="1"/>
</dbReference>
<dbReference type="InterPro" id="IPR036388">
    <property type="entry name" value="WH-like_DNA-bd_sf"/>
</dbReference>
<dbReference type="Gene3D" id="1.10.10.10">
    <property type="entry name" value="Winged helix-like DNA-binding domain superfamily/Winged helix DNA-binding domain"/>
    <property type="match status" value="1"/>
</dbReference>
<gene>
    <name evidence="4" type="ORF">JT25_022330</name>
</gene>
<dbReference type="STRING" id="1538553.JT25_022330"/>
<evidence type="ECO:0000259" key="2">
    <source>
        <dbReference type="PROSITE" id="PS50110"/>
    </source>
</evidence>
<proteinExistence type="predicted"/>
<dbReference type="OrthoDB" id="9782798at2"/>
<dbReference type="KEGG" id="mdn:JT25_022330"/>
<dbReference type="GO" id="GO:0003723">
    <property type="term" value="F:RNA binding"/>
    <property type="evidence" value="ECO:0007669"/>
    <property type="project" value="InterPro"/>
</dbReference>
<dbReference type="PIRSF" id="PIRSF036382">
    <property type="entry name" value="RR_antiterm"/>
    <property type="match status" value="1"/>
</dbReference>
<evidence type="ECO:0000256" key="1">
    <source>
        <dbReference type="PROSITE-ProRule" id="PRU00169"/>
    </source>
</evidence>
<evidence type="ECO:0000313" key="5">
    <source>
        <dbReference type="Proteomes" id="UP000030512"/>
    </source>
</evidence>
<dbReference type="Pfam" id="PF00072">
    <property type="entry name" value="Response_reg"/>
    <property type="match status" value="1"/>
</dbReference>
<protein>
    <submittedName>
        <fullName evidence="4">Response regulator receiver protein</fullName>
    </submittedName>
</protein>
<dbReference type="InterPro" id="IPR005561">
    <property type="entry name" value="ANTAR"/>
</dbReference>
<dbReference type="PROSITE" id="PS50110">
    <property type="entry name" value="RESPONSE_REGULATORY"/>
    <property type="match status" value="1"/>
</dbReference>
<dbReference type="AlphaFoldDB" id="A0A140E712"/>
<dbReference type="EMBL" id="CP014476">
    <property type="protein sequence ID" value="AMK79186.1"/>
    <property type="molecule type" value="Genomic_DNA"/>
</dbReference>
<dbReference type="InterPro" id="IPR001789">
    <property type="entry name" value="Sig_transdc_resp-reg_receiver"/>
</dbReference>
<organism evidence="4 5">
    <name type="scientific">Methylomonas denitrificans</name>
    <dbReference type="NCBI Taxonomy" id="1538553"/>
    <lineage>
        <taxon>Bacteria</taxon>
        <taxon>Pseudomonadati</taxon>
        <taxon>Pseudomonadota</taxon>
        <taxon>Gammaproteobacteria</taxon>
        <taxon>Methylococcales</taxon>
        <taxon>Methylococcaceae</taxon>
        <taxon>Methylomonas</taxon>
    </lineage>
</organism>
<feature type="domain" description="Response regulatory" evidence="2">
    <location>
        <begin position="4"/>
        <end position="118"/>
    </location>
</feature>
<dbReference type="InterPro" id="IPR011006">
    <property type="entry name" value="CheY-like_superfamily"/>
</dbReference>
<dbReference type="RefSeq" id="WP_036273374.1">
    <property type="nucleotide sequence ID" value="NZ_CP014476.1"/>
</dbReference>
<feature type="domain" description="ANTAR" evidence="3">
    <location>
        <begin position="124"/>
        <end position="185"/>
    </location>
</feature>